<protein>
    <submittedName>
        <fullName evidence="2">Uncharacterized protein</fullName>
    </submittedName>
</protein>
<name>A0AAN8YTX4_9MAGN</name>
<evidence type="ECO:0000256" key="1">
    <source>
        <dbReference type="SAM" id="Phobius"/>
    </source>
</evidence>
<dbReference type="InterPro" id="IPR004158">
    <property type="entry name" value="DUF247_pln"/>
</dbReference>
<dbReference type="EMBL" id="JBAMMX010000025">
    <property type="protein sequence ID" value="KAK6915104.1"/>
    <property type="molecule type" value="Genomic_DNA"/>
</dbReference>
<gene>
    <name evidence="2" type="ORF">RJ641_020221</name>
</gene>
<sequence>MPSTSNQPTTNQPSMNKLTTIHISNPKFDEEKWARQIHRALQGNKKDYCGGNLCIYNVPRILMSSDPQSYIPQEVAIGPYHFWRPELYEMSWYKLSSARSTQDKLAKRGKSFRKLKAQLRKVWELKFRASYHRYLDLSGRTLAMMMAVDGSFLLEFLEICTNLGSAETSNGSISSETSDLLKLTSRKSTFDAILRDIVMLENQIPLFVLKEILIYQSTSAADNTVVDHYDAKLLKMLKYLYGYLTPFKKREGCSPEASTLTSTDKCHHLLGFLYDTMTAGVDLSSGKNSGCPDLQYGNAEEGQGGYFGNIRNTDLEKQAPETLKGMAGFVKGSATPIGAVLKGIASSLGNIITYVPKLLGCSSQETNPQNSSKYRPEDELRIPSVTELCKVNVNIVPTTGGISSIKFEADKGALHLPCVTIDVNSGVVLRNLVAYEASFSEHLSLARYIELMNGIVDTAEDAKKLKEKKIIMSNLKDDEVADLWNGMSKSIKLTHVEFLDNKIVEVNKYYDSRWKVRARRMMRRYLFNSWQVLLFLATLMFLALMILQAFCSAYNSTREADIPHVNCNPDKECLQFSLSYIRLSVHENAHGNPVEARLLALLEMRREFGVWFLFFSKWKKVDASDEVKMTY</sequence>
<evidence type="ECO:0000313" key="2">
    <source>
        <dbReference type="EMBL" id="KAK6915104.1"/>
    </source>
</evidence>
<dbReference type="PANTHER" id="PTHR31549:SF277">
    <property type="entry name" value="OS08G0167400 PROTEIN"/>
    <property type="match status" value="1"/>
</dbReference>
<comment type="caution">
    <text evidence="2">The sequence shown here is derived from an EMBL/GenBank/DDBJ whole genome shotgun (WGS) entry which is preliminary data.</text>
</comment>
<dbReference type="Proteomes" id="UP001370490">
    <property type="component" value="Unassembled WGS sequence"/>
</dbReference>
<feature type="transmembrane region" description="Helical" evidence="1">
    <location>
        <begin position="525"/>
        <end position="547"/>
    </location>
</feature>
<keyword evidence="1" id="KW-1133">Transmembrane helix</keyword>
<accession>A0AAN8YTX4</accession>
<dbReference type="AlphaFoldDB" id="A0AAN8YTX4"/>
<keyword evidence="1" id="KW-0472">Membrane</keyword>
<proteinExistence type="predicted"/>
<evidence type="ECO:0000313" key="3">
    <source>
        <dbReference type="Proteomes" id="UP001370490"/>
    </source>
</evidence>
<keyword evidence="3" id="KW-1185">Reference proteome</keyword>
<organism evidence="2 3">
    <name type="scientific">Dillenia turbinata</name>
    <dbReference type="NCBI Taxonomy" id="194707"/>
    <lineage>
        <taxon>Eukaryota</taxon>
        <taxon>Viridiplantae</taxon>
        <taxon>Streptophyta</taxon>
        <taxon>Embryophyta</taxon>
        <taxon>Tracheophyta</taxon>
        <taxon>Spermatophyta</taxon>
        <taxon>Magnoliopsida</taxon>
        <taxon>eudicotyledons</taxon>
        <taxon>Gunneridae</taxon>
        <taxon>Pentapetalae</taxon>
        <taxon>Dilleniales</taxon>
        <taxon>Dilleniaceae</taxon>
        <taxon>Dillenia</taxon>
    </lineage>
</organism>
<keyword evidence="1" id="KW-0812">Transmembrane</keyword>
<dbReference type="PANTHER" id="PTHR31549">
    <property type="entry name" value="PROTEIN, PUTATIVE (DUF247)-RELATED-RELATED"/>
    <property type="match status" value="1"/>
</dbReference>
<reference evidence="2 3" key="1">
    <citation type="submission" date="2023-12" db="EMBL/GenBank/DDBJ databases">
        <title>A high-quality genome assembly for Dillenia turbinata (Dilleniales).</title>
        <authorList>
            <person name="Chanderbali A."/>
        </authorList>
    </citation>
    <scope>NUCLEOTIDE SEQUENCE [LARGE SCALE GENOMIC DNA]</scope>
    <source>
        <strain evidence="2">LSX21</strain>
        <tissue evidence="2">Leaf</tissue>
    </source>
</reference>
<dbReference type="Pfam" id="PF03140">
    <property type="entry name" value="DUF247"/>
    <property type="match status" value="1"/>
</dbReference>